<proteinExistence type="predicted"/>
<accession>D6EAU6</accession>
<reference evidence="1 2" key="1">
    <citation type="submission" date="2010-03" db="EMBL/GenBank/DDBJ databases">
        <title>The genome sequence of Gordonibacter pamelaeae 7-10-1-bT.</title>
        <authorList>
            <consortium name="metaHIT consortium -- http://www.metahit.eu/"/>
            <person name="Pajon A."/>
            <person name="Turner K."/>
            <person name="Parkhill J."/>
            <person name="Timmis K."/>
            <person name="Oxley A."/>
            <person name="Wurdemann D."/>
        </authorList>
    </citation>
    <scope>NUCLEOTIDE SEQUENCE [LARGE SCALE GENOMIC DNA]</scope>
    <source>
        <strain evidence="2">7-10-1-b</strain>
    </source>
</reference>
<dbReference type="EMBL" id="FP929047">
    <property type="protein sequence ID" value="CBL04843.1"/>
    <property type="molecule type" value="Genomic_DNA"/>
</dbReference>
<dbReference type="PATRIC" id="fig|657308.3.peg.2316"/>
<dbReference type="AlphaFoldDB" id="D6EAU6"/>
<keyword evidence="2" id="KW-1185">Reference proteome</keyword>
<reference evidence="1 2" key="2">
    <citation type="submission" date="2010-03" db="EMBL/GenBank/DDBJ databases">
        <authorList>
            <person name="Pajon A."/>
        </authorList>
    </citation>
    <scope>NUCLEOTIDE SEQUENCE [LARGE SCALE GENOMIC DNA]</scope>
    <source>
        <strain evidence="2">7-10-1-b</strain>
    </source>
</reference>
<gene>
    <name evidence="1" type="ORF">GPA_28460</name>
</gene>
<name>D6EAU6_9ACTN</name>
<organism evidence="1 2">
    <name type="scientific">Gordonibacter pamelaeae 7-10-1-b</name>
    <dbReference type="NCBI Taxonomy" id="657308"/>
    <lineage>
        <taxon>Bacteria</taxon>
        <taxon>Bacillati</taxon>
        <taxon>Actinomycetota</taxon>
        <taxon>Coriobacteriia</taxon>
        <taxon>Eggerthellales</taxon>
        <taxon>Eggerthellaceae</taxon>
        <taxon>Gordonibacter</taxon>
    </lineage>
</organism>
<sequence length="311" mass="34079">MDLFMPAERVLYDRAYYLSDEAVDDYNEYIADRDGVNVDVVSSLDFFMNEVWKEIDYAIDNDLSDEISCFDRMLRDLKCGGDPEHPTEISVVAKGTVERWDEPSRGLVVADSLLSLAQGTGSADALKDCQIDRLVDTNGEFHIEASHHDGSVNLDVRLISGVSYDAKGFKLGGEYYAPGKMDLVDFYILLDNLYDSPDVGPCSLPRFSERAYGTARESYRFGETAFDIYQVADSPDRPYLVKISTGEGACKDAGLRFASVGEAKAWCHRYSLRELAEDDKKPEPAVFAAAAKTAAGCSGGDGAGDAGAIKL</sequence>
<dbReference type="HOGENOM" id="CLU_893604_0_0_11"/>
<dbReference type="KEGG" id="gpa:GPA_28460"/>
<dbReference type="BioCyc" id="GPAM657308:GPA_RS13260-MONOMER"/>
<protein>
    <submittedName>
        <fullName evidence="1">Uncharacterized protein</fullName>
    </submittedName>
</protein>
<dbReference type="RefSeq" id="WP_015540187.1">
    <property type="nucleotide sequence ID" value="NC_021021.1"/>
</dbReference>
<evidence type="ECO:0000313" key="1">
    <source>
        <dbReference type="EMBL" id="CBL04843.1"/>
    </source>
</evidence>
<evidence type="ECO:0000313" key="2">
    <source>
        <dbReference type="Proteomes" id="UP000008805"/>
    </source>
</evidence>
<dbReference type="Proteomes" id="UP000008805">
    <property type="component" value="Chromosome"/>
</dbReference>